<gene>
    <name evidence="2" type="ORF">GMARGA_LOCUS25720</name>
</gene>
<evidence type="ECO:0000313" key="2">
    <source>
        <dbReference type="EMBL" id="CAG8813189.1"/>
    </source>
</evidence>
<sequence>MDINRKTEQSEVRDYEEVDQALEVQNEKKLDPLVERKKEVFQEQKSKRRIGHRSALTAPKGASVVSKDNSALGKGYRQSLEKLIEQKENSKRENSEDSNIEK</sequence>
<feature type="region of interest" description="Disordered" evidence="1">
    <location>
        <begin position="40"/>
        <end position="72"/>
    </location>
</feature>
<dbReference type="Proteomes" id="UP000789901">
    <property type="component" value="Unassembled WGS sequence"/>
</dbReference>
<organism evidence="2 3">
    <name type="scientific">Gigaspora margarita</name>
    <dbReference type="NCBI Taxonomy" id="4874"/>
    <lineage>
        <taxon>Eukaryota</taxon>
        <taxon>Fungi</taxon>
        <taxon>Fungi incertae sedis</taxon>
        <taxon>Mucoromycota</taxon>
        <taxon>Glomeromycotina</taxon>
        <taxon>Glomeromycetes</taxon>
        <taxon>Diversisporales</taxon>
        <taxon>Gigasporaceae</taxon>
        <taxon>Gigaspora</taxon>
    </lineage>
</organism>
<accession>A0ABN7W2S7</accession>
<protein>
    <submittedName>
        <fullName evidence="2">16952_t:CDS:1</fullName>
    </submittedName>
</protein>
<evidence type="ECO:0000256" key="1">
    <source>
        <dbReference type="SAM" id="MobiDB-lite"/>
    </source>
</evidence>
<evidence type="ECO:0000313" key="3">
    <source>
        <dbReference type="Proteomes" id="UP000789901"/>
    </source>
</evidence>
<reference evidence="2 3" key="1">
    <citation type="submission" date="2021-06" db="EMBL/GenBank/DDBJ databases">
        <authorList>
            <person name="Kallberg Y."/>
            <person name="Tangrot J."/>
            <person name="Rosling A."/>
        </authorList>
    </citation>
    <scope>NUCLEOTIDE SEQUENCE [LARGE SCALE GENOMIC DNA]</scope>
    <source>
        <strain evidence="2 3">120-4 pot B 10/14</strain>
    </source>
</reference>
<proteinExistence type="predicted"/>
<keyword evidence="3" id="KW-1185">Reference proteome</keyword>
<name>A0ABN7W2S7_GIGMA</name>
<feature type="non-terminal residue" evidence="2">
    <location>
        <position position="102"/>
    </location>
</feature>
<comment type="caution">
    <text evidence="2">The sequence shown here is derived from an EMBL/GenBank/DDBJ whole genome shotgun (WGS) entry which is preliminary data.</text>
</comment>
<dbReference type="EMBL" id="CAJVQB010028860">
    <property type="protein sequence ID" value="CAG8813189.1"/>
    <property type="molecule type" value="Genomic_DNA"/>
</dbReference>